<dbReference type="SUPFAM" id="SSF56801">
    <property type="entry name" value="Acetyl-CoA synthetase-like"/>
    <property type="match status" value="1"/>
</dbReference>
<dbReference type="AlphaFoldDB" id="A0A556PMR7"/>
<dbReference type="GO" id="GO:0016878">
    <property type="term" value="F:acid-thiol ligase activity"/>
    <property type="evidence" value="ECO:0007669"/>
    <property type="project" value="UniProtKB-ARBA"/>
</dbReference>
<reference evidence="5 6" key="1">
    <citation type="submission" date="2019-07" db="EMBL/GenBank/DDBJ databases">
        <title>Allobacillus sp. nov. SKP isolated from shrimp paste of Euphausiacea.</title>
        <authorList>
            <person name="Kanchanasin P."/>
            <person name="Tanasupawat S."/>
            <person name="Shi W."/>
            <person name="Wu L."/>
            <person name="Ma J."/>
        </authorList>
    </citation>
    <scope>NUCLEOTIDE SEQUENCE [LARGE SCALE GENOMIC DNA]</scope>
    <source>
        <strain evidence="5 6">SKP4-8</strain>
    </source>
</reference>
<dbReference type="PANTHER" id="PTHR43767">
    <property type="entry name" value="LONG-CHAIN-FATTY-ACID--COA LIGASE"/>
    <property type="match status" value="1"/>
</dbReference>
<protein>
    <submittedName>
        <fullName evidence="5">Long-chain fatty acid--CoA ligase</fullName>
    </submittedName>
</protein>
<dbReference type="Gene3D" id="3.30.300.30">
    <property type="match status" value="1"/>
</dbReference>
<proteinExistence type="inferred from homology"/>
<dbReference type="InterPro" id="IPR050237">
    <property type="entry name" value="ATP-dep_AMP-bd_enzyme"/>
</dbReference>
<dbReference type="OrthoDB" id="9765680at2"/>
<keyword evidence="2 5" id="KW-0436">Ligase</keyword>
<feature type="domain" description="AMP-binding enzyme C-terminal" evidence="4">
    <location>
        <begin position="416"/>
        <end position="491"/>
    </location>
</feature>
<gene>
    <name evidence="5" type="ORF">FPQ13_06430</name>
</gene>
<dbReference type="Gene3D" id="3.40.50.12780">
    <property type="entry name" value="N-terminal domain of ligase-like"/>
    <property type="match status" value="1"/>
</dbReference>
<feature type="domain" description="AMP-dependent synthetase/ligase" evidence="3">
    <location>
        <begin position="8"/>
        <end position="366"/>
    </location>
</feature>
<evidence type="ECO:0000256" key="2">
    <source>
        <dbReference type="ARBA" id="ARBA00022598"/>
    </source>
</evidence>
<evidence type="ECO:0000313" key="5">
    <source>
        <dbReference type="EMBL" id="TSJ65684.1"/>
    </source>
</evidence>
<comment type="caution">
    <text evidence="5">The sequence shown here is derived from an EMBL/GenBank/DDBJ whole genome shotgun (WGS) entry which is preliminary data.</text>
</comment>
<sequence length="507" mass="56296">MNLSTLLKVHANKQPDHEALVSPNERVSYQEWDERVNRIANGLRNLGFQEGDKLIIHLPNVPEFLYLYMAAIRLKGLAIPINAKLTQPEIQYIIDHSEAQFFATHELLFEASKGLTEENKLTFIKTGEADGVWHSIDQLLSEEATAVDCDATEDDEVSILYTSGTTGKPKGVVFTHRSILTVSTMISIEMTMSEHSRVLHMMPLSHSAPLHLFMGAALYTGATHVLAPTFTPDLLLQMVSHEKVTHFFGAPVAYLLSAKQPNIDEFDLSSMEYWVYGGAPLGQNEVKFVKEKFKTDSLWCVYGLTEAGPSGTLLKAEEHAEKAGSIGRRAALNTEIRLVDEQGQDVEQGEPGEIVLRGEGNMKGYYKAPEKTAETLKDGWLYTGDIAVQDEDGYYWVIDRKKDVIISGGVNIYPTEVEQALVQHASIEDVAIVGIPHAEWGETAKAFVVLNEPVSDLESSCKAFLEGRVADYKIPKLYAEVEALPRNATGKLLRNQLRDSAEEMTSK</sequence>
<dbReference type="Pfam" id="PF00501">
    <property type="entry name" value="AMP-binding"/>
    <property type="match status" value="1"/>
</dbReference>
<evidence type="ECO:0000313" key="6">
    <source>
        <dbReference type="Proteomes" id="UP000316425"/>
    </source>
</evidence>
<dbReference type="PROSITE" id="PS00455">
    <property type="entry name" value="AMP_BINDING"/>
    <property type="match status" value="1"/>
</dbReference>
<comment type="similarity">
    <text evidence="1">Belongs to the ATP-dependent AMP-binding enzyme family.</text>
</comment>
<evidence type="ECO:0000259" key="3">
    <source>
        <dbReference type="Pfam" id="PF00501"/>
    </source>
</evidence>
<name>A0A556PMR7_9BACI</name>
<dbReference type="InterPro" id="IPR042099">
    <property type="entry name" value="ANL_N_sf"/>
</dbReference>
<dbReference type="Proteomes" id="UP000316425">
    <property type="component" value="Unassembled WGS sequence"/>
</dbReference>
<dbReference type="InterPro" id="IPR025110">
    <property type="entry name" value="AMP-bd_C"/>
</dbReference>
<dbReference type="InterPro" id="IPR045851">
    <property type="entry name" value="AMP-bd_C_sf"/>
</dbReference>
<dbReference type="InterPro" id="IPR000873">
    <property type="entry name" value="AMP-dep_synth/lig_dom"/>
</dbReference>
<dbReference type="Pfam" id="PF13193">
    <property type="entry name" value="AMP-binding_C"/>
    <property type="match status" value="1"/>
</dbReference>
<accession>A0A556PMR7</accession>
<dbReference type="PANTHER" id="PTHR43767:SF1">
    <property type="entry name" value="NONRIBOSOMAL PEPTIDE SYNTHASE PES1 (EUROFUNG)-RELATED"/>
    <property type="match status" value="1"/>
</dbReference>
<evidence type="ECO:0000256" key="1">
    <source>
        <dbReference type="ARBA" id="ARBA00006432"/>
    </source>
</evidence>
<dbReference type="RefSeq" id="WP_144088509.1">
    <property type="nucleotide sequence ID" value="NZ_VMHE01000008.1"/>
</dbReference>
<dbReference type="FunFam" id="3.30.300.30:FF:000008">
    <property type="entry name" value="2,3-dihydroxybenzoate-AMP ligase"/>
    <property type="match status" value="1"/>
</dbReference>
<dbReference type="InterPro" id="IPR020845">
    <property type="entry name" value="AMP-binding_CS"/>
</dbReference>
<evidence type="ECO:0000259" key="4">
    <source>
        <dbReference type="Pfam" id="PF13193"/>
    </source>
</evidence>
<dbReference type="EMBL" id="VMHE01000008">
    <property type="protein sequence ID" value="TSJ65684.1"/>
    <property type="molecule type" value="Genomic_DNA"/>
</dbReference>
<organism evidence="5 6">
    <name type="scientific">Allobacillus salarius</name>
    <dbReference type="NCBI Taxonomy" id="1955272"/>
    <lineage>
        <taxon>Bacteria</taxon>
        <taxon>Bacillati</taxon>
        <taxon>Bacillota</taxon>
        <taxon>Bacilli</taxon>
        <taxon>Bacillales</taxon>
        <taxon>Bacillaceae</taxon>
        <taxon>Allobacillus</taxon>
    </lineage>
</organism>
<keyword evidence="6" id="KW-1185">Reference proteome</keyword>